<sequence length="294" mass="32856">MRKVLITGATGLLGRALMRIFNENGFDVIGTGFSRAQSPIVKLDLTQHKTVTQFLNETKPDIIIHAAAERKPDVCENNHVHTKALNLSVTEHLSQEAARLNAQFFFISTDYVFDGKTPPYTETDTLNPLNFYGETKAQGEQIVLNTCKTHTVIRVPVLYGQVETLSESAITVIAHQVKQRSNNAHDNWAIRYPTHVDDIALTLVDLCQVTNTNIGGIFHVSDNQAYTKYQIACIAAKQLEIDETTLSPINEPSQVASRPHNCALQDRRLKQLNICHSRPFEQAFIACVQPLLTH</sequence>
<dbReference type="EMBL" id="JBAWKS010000002">
    <property type="protein sequence ID" value="MEI4552149.1"/>
    <property type="molecule type" value="Genomic_DNA"/>
</dbReference>
<dbReference type="RefSeq" id="WP_336436979.1">
    <property type="nucleotide sequence ID" value="NZ_JBAWKS010000002.1"/>
</dbReference>
<comment type="similarity">
    <text evidence="2 6">Belongs to the dTDP-4-dehydrorhamnose reductase family.</text>
</comment>
<dbReference type="SUPFAM" id="SSF51735">
    <property type="entry name" value="NAD(P)-binding Rossmann-fold domains"/>
    <property type="match status" value="1"/>
</dbReference>
<evidence type="ECO:0000256" key="6">
    <source>
        <dbReference type="RuleBase" id="RU364082"/>
    </source>
</evidence>
<evidence type="ECO:0000313" key="8">
    <source>
        <dbReference type="EMBL" id="MEI4552149.1"/>
    </source>
</evidence>
<comment type="pathway">
    <text evidence="1 6">Carbohydrate biosynthesis; dTDP-L-rhamnose biosynthesis.</text>
</comment>
<dbReference type="PANTHER" id="PTHR10491">
    <property type="entry name" value="DTDP-4-DEHYDRORHAMNOSE REDUCTASE"/>
    <property type="match status" value="1"/>
</dbReference>
<feature type="domain" description="RmlD-like substrate binding" evidence="7">
    <location>
        <begin position="3"/>
        <end position="290"/>
    </location>
</feature>
<keyword evidence="6" id="KW-0560">Oxidoreductase</keyword>
<gene>
    <name evidence="8" type="ORF">WAE96_20895</name>
</gene>
<evidence type="ECO:0000256" key="5">
    <source>
        <dbReference type="ARBA" id="ARBA00048200"/>
    </source>
</evidence>
<dbReference type="InterPro" id="IPR005913">
    <property type="entry name" value="dTDP_dehydrorham_reduct"/>
</dbReference>
<evidence type="ECO:0000256" key="3">
    <source>
        <dbReference type="ARBA" id="ARBA00012929"/>
    </source>
</evidence>
<dbReference type="InterPro" id="IPR029903">
    <property type="entry name" value="RmlD-like-bd"/>
</dbReference>
<dbReference type="PANTHER" id="PTHR10491:SF4">
    <property type="entry name" value="METHIONINE ADENOSYLTRANSFERASE 2 SUBUNIT BETA"/>
    <property type="match status" value="1"/>
</dbReference>
<protein>
    <recommendedName>
        <fullName evidence="4 6">dTDP-4-dehydrorhamnose reductase</fullName>
        <ecNumber evidence="3 6">1.1.1.133</ecNumber>
    </recommendedName>
</protein>
<evidence type="ECO:0000259" key="7">
    <source>
        <dbReference type="Pfam" id="PF04321"/>
    </source>
</evidence>
<evidence type="ECO:0000256" key="1">
    <source>
        <dbReference type="ARBA" id="ARBA00004781"/>
    </source>
</evidence>
<evidence type="ECO:0000256" key="4">
    <source>
        <dbReference type="ARBA" id="ARBA00017099"/>
    </source>
</evidence>
<evidence type="ECO:0000256" key="2">
    <source>
        <dbReference type="ARBA" id="ARBA00010944"/>
    </source>
</evidence>
<evidence type="ECO:0000313" key="9">
    <source>
        <dbReference type="Proteomes" id="UP001382455"/>
    </source>
</evidence>
<keyword evidence="6" id="KW-0521">NADP</keyword>
<comment type="caution">
    <text evidence="8">The sequence shown here is derived from an EMBL/GenBank/DDBJ whole genome shotgun (WGS) entry which is preliminary data.</text>
</comment>
<comment type="cofactor">
    <cofactor evidence="6">
        <name>Mg(2+)</name>
        <dbReference type="ChEBI" id="CHEBI:18420"/>
    </cofactor>
    <text evidence="6">Binds 1 Mg(2+) ion per monomer.</text>
</comment>
<comment type="function">
    <text evidence="6">Catalyzes the reduction of dTDP-6-deoxy-L-lyxo-4-hexulose to yield dTDP-L-rhamnose.</text>
</comment>
<name>A0ABU8EYV7_9GAMM</name>
<dbReference type="Gene3D" id="3.40.50.720">
    <property type="entry name" value="NAD(P)-binding Rossmann-like Domain"/>
    <property type="match status" value="1"/>
</dbReference>
<comment type="catalytic activity">
    <reaction evidence="5 6">
        <text>dTDP-beta-L-rhamnose + NADP(+) = dTDP-4-dehydro-beta-L-rhamnose + NADPH + H(+)</text>
        <dbReference type="Rhea" id="RHEA:21796"/>
        <dbReference type="ChEBI" id="CHEBI:15378"/>
        <dbReference type="ChEBI" id="CHEBI:57510"/>
        <dbReference type="ChEBI" id="CHEBI:57783"/>
        <dbReference type="ChEBI" id="CHEBI:58349"/>
        <dbReference type="ChEBI" id="CHEBI:62830"/>
        <dbReference type="EC" id="1.1.1.133"/>
    </reaction>
</comment>
<organism evidence="8 9">
    <name type="scientific">Pseudoalteromonas spongiae</name>
    <dbReference type="NCBI Taxonomy" id="298657"/>
    <lineage>
        <taxon>Bacteria</taxon>
        <taxon>Pseudomonadati</taxon>
        <taxon>Pseudomonadota</taxon>
        <taxon>Gammaproteobacteria</taxon>
        <taxon>Alteromonadales</taxon>
        <taxon>Pseudoalteromonadaceae</taxon>
        <taxon>Pseudoalteromonas</taxon>
    </lineage>
</organism>
<dbReference type="InterPro" id="IPR036291">
    <property type="entry name" value="NAD(P)-bd_dom_sf"/>
</dbReference>
<proteinExistence type="inferred from homology"/>
<reference evidence="8 9" key="1">
    <citation type="submission" date="2023-12" db="EMBL/GenBank/DDBJ databases">
        <title>Friends and Foes: Symbiotic and Algicidal bacterial influence on Karenia brevis blooms.</title>
        <authorList>
            <person name="Fei C."/>
            <person name="Mohamed A.R."/>
            <person name="Booker A."/>
            <person name="Arshad M."/>
            <person name="Klass S."/>
            <person name="Ahn S."/>
            <person name="Gilbert P.M."/>
            <person name="Heil C.A."/>
            <person name="Martinez J.M."/>
            <person name="Amin S.A."/>
        </authorList>
    </citation>
    <scope>NUCLEOTIDE SEQUENCE [LARGE SCALE GENOMIC DNA]</scope>
    <source>
        <strain evidence="8 9">CE15</strain>
    </source>
</reference>
<dbReference type="EC" id="1.1.1.133" evidence="3 6"/>
<dbReference type="Proteomes" id="UP001382455">
    <property type="component" value="Unassembled WGS sequence"/>
</dbReference>
<accession>A0ABU8EYV7</accession>
<dbReference type="CDD" id="cd05254">
    <property type="entry name" value="dTDP_HR_like_SDR_e"/>
    <property type="match status" value="1"/>
</dbReference>
<keyword evidence="9" id="KW-1185">Reference proteome</keyword>
<dbReference type="Pfam" id="PF04321">
    <property type="entry name" value="RmlD_sub_bind"/>
    <property type="match status" value="1"/>
</dbReference>